<dbReference type="EMBL" id="CP004006">
    <property type="protein sequence ID" value="AHE68319.1"/>
    <property type="molecule type" value="Genomic_DNA"/>
</dbReference>
<name>W0BIT5_9GAMM</name>
<organism evidence="1 2">
    <name type="scientific">Legionella oakridgensis ATCC 33761 = DSM 21215</name>
    <dbReference type="NCBI Taxonomy" id="1268635"/>
    <lineage>
        <taxon>Bacteria</taxon>
        <taxon>Pseudomonadati</taxon>
        <taxon>Pseudomonadota</taxon>
        <taxon>Gammaproteobacteria</taxon>
        <taxon>Legionellales</taxon>
        <taxon>Legionellaceae</taxon>
        <taxon>Legionella</taxon>
    </lineage>
</organism>
<evidence type="ECO:0000313" key="2">
    <source>
        <dbReference type="Proteomes" id="UP000018838"/>
    </source>
</evidence>
<sequence length="46" mass="5393">MIRFTALLFVSFPLFCNASIPVEGFFDAKKVARRLFLKIKRRILMS</sequence>
<dbReference type="RefSeq" id="WP_238551265.1">
    <property type="nucleotide sequence ID" value="NZ_CP004006.1"/>
</dbReference>
<dbReference type="PATRIC" id="fig|1268635.3.peg.2860"/>
<protein>
    <submittedName>
        <fullName evidence="1">Uncharacterized protein</fullName>
    </submittedName>
</protein>
<proteinExistence type="predicted"/>
<gene>
    <name evidence="1" type="ORF">Loa_02789</name>
</gene>
<dbReference type="STRING" id="1268635.Loa_02789"/>
<keyword evidence="2" id="KW-1185">Reference proteome</keyword>
<dbReference type="Proteomes" id="UP000018838">
    <property type="component" value="Chromosome"/>
</dbReference>
<accession>W0BIT5</accession>
<dbReference type="AlphaFoldDB" id="W0BIT5"/>
<dbReference type="HOGENOM" id="CLU_3185316_0_0_6"/>
<dbReference type="KEGG" id="lok:Loa_02789"/>
<evidence type="ECO:0000313" key="1">
    <source>
        <dbReference type="EMBL" id="AHE68319.1"/>
    </source>
</evidence>
<reference evidence="1 2" key="1">
    <citation type="journal article" date="2013" name="Int. J. Med. Microbiol.">
        <title>Legionella oakridgensis ATCC 33761 genome sequence and phenotypic characterization reveals its replication capacity in amoebae.</title>
        <authorList>
            <person name="Brzuszkiewicz E."/>
            <person name="Schulz T."/>
            <person name="Rydzewski K."/>
            <person name="Daniel R."/>
            <person name="Gillmaier N."/>
            <person name="Dittmann C."/>
            <person name="Holland G."/>
            <person name="Schunder E."/>
            <person name="Lautner M."/>
            <person name="Eisenreich W."/>
            <person name="Luck C."/>
            <person name="Heuner K."/>
        </authorList>
    </citation>
    <scope>NUCLEOTIDE SEQUENCE [LARGE SCALE GENOMIC DNA]</scope>
    <source>
        <strain>OR-10</strain>
        <strain evidence="2">ATCC 33761</strain>
    </source>
</reference>